<feature type="domain" description="Catalase core" evidence="1">
    <location>
        <begin position="2"/>
        <end position="322"/>
    </location>
</feature>
<dbReference type="SMART" id="SM01060">
    <property type="entry name" value="Catalase"/>
    <property type="match status" value="1"/>
</dbReference>
<dbReference type="InterPro" id="IPR020835">
    <property type="entry name" value="Catalase_sf"/>
</dbReference>
<evidence type="ECO:0000259" key="1">
    <source>
        <dbReference type="SMART" id="SM01060"/>
    </source>
</evidence>
<dbReference type="GO" id="GO:0020037">
    <property type="term" value="F:heme binding"/>
    <property type="evidence" value="ECO:0007669"/>
    <property type="project" value="InterPro"/>
</dbReference>
<gene>
    <name evidence="2" type="ORF">GGR12_001716</name>
</gene>
<evidence type="ECO:0000313" key="2">
    <source>
        <dbReference type="EMBL" id="MBB4082850.1"/>
    </source>
</evidence>
<evidence type="ECO:0000313" key="3">
    <source>
        <dbReference type="Proteomes" id="UP000529946"/>
    </source>
</evidence>
<reference evidence="2 3" key="1">
    <citation type="submission" date="2020-08" db="EMBL/GenBank/DDBJ databases">
        <title>Genomic Encyclopedia of Type Strains, Phase IV (KMG-IV): sequencing the most valuable type-strain genomes for metagenomic binning, comparative biology and taxonomic classification.</title>
        <authorList>
            <person name="Goeker M."/>
        </authorList>
    </citation>
    <scope>NUCLEOTIDE SEQUENCE [LARGE SCALE GENOMIC DNA]</scope>
    <source>
        <strain evidence="2 3">DSM 23960</strain>
    </source>
</reference>
<dbReference type="EMBL" id="JACIDM010000002">
    <property type="protein sequence ID" value="MBB4082850.1"/>
    <property type="molecule type" value="Genomic_DNA"/>
</dbReference>
<keyword evidence="3" id="KW-1185">Reference proteome</keyword>
<dbReference type="Proteomes" id="UP000529946">
    <property type="component" value="Unassembled WGS sequence"/>
</dbReference>
<dbReference type="SUPFAM" id="SSF56634">
    <property type="entry name" value="Heme-dependent catalase-like"/>
    <property type="match status" value="1"/>
</dbReference>
<accession>A0A7W6NQ54</accession>
<comment type="caution">
    <text evidence="2">The sequence shown here is derived from an EMBL/GenBank/DDBJ whole genome shotgun (WGS) entry which is preliminary data.</text>
</comment>
<dbReference type="AlphaFoldDB" id="A0A7W6NQ54"/>
<name>A0A7W6NQ54_9CAUL</name>
<protein>
    <submittedName>
        <fullName evidence="2">Catalase</fullName>
    </submittedName>
</protein>
<dbReference type="InterPro" id="IPR011614">
    <property type="entry name" value="Catalase_core"/>
</dbReference>
<proteinExistence type="predicted"/>
<dbReference type="GO" id="GO:0004096">
    <property type="term" value="F:catalase activity"/>
    <property type="evidence" value="ECO:0007669"/>
    <property type="project" value="InterPro"/>
</dbReference>
<dbReference type="Gene3D" id="2.40.180.10">
    <property type="entry name" value="Catalase core domain"/>
    <property type="match status" value="1"/>
</dbReference>
<dbReference type="CDD" id="cd08152">
    <property type="entry name" value="y4iL_like"/>
    <property type="match status" value="1"/>
</dbReference>
<organism evidence="2 3">
    <name type="scientific">Brevundimonas lenta</name>
    <dbReference type="NCBI Taxonomy" id="424796"/>
    <lineage>
        <taxon>Bacteria</taxon>
        <taxon>Pseudomonadati</taxon>
        <taxon>Pseudomonadota</taxon>
        <taxon>Alphaproteobacteria</taxon>
        <taxon>Caulobacterales</taxon>
        <taxon>Caulobacteraceae</taxon>
        <taxon>Brevundimonas</taxon>
    </lineage>
</organism>
<sequence length="322" mass="35718">MSTIEGALTGAYALGVRPAMRDAHAKGHGCVKAEFRVGEAPPELRVGVFAEARTYRAWIRFSNGAGTPHDDHAGDGRGMAIKLTGVPGRKLLDAEIDAQTQDFVMINHPVFFIRNVADYVPFTTLSLQGKSDQFLATHPHEQSIVAAIMAQTVDEMFEQRYFSMAPYRLGERYIKFSARPVDCSTNAPIEESTAAAPTDPDYLREAMISWLGEKDACFRFGVQLQTDPASQPIEDPTILWDETAAPFVDVASIRIPKQTFDSEAQQTFCENLSFTPWHALPEHRPVGGINRLRKAVYEAISDLRHRLNRAAPAEPTGDETFH</sequence>
<dbReference type="Pfam" id="PF00199">
    <property type="entry name" value="Catalase"/>
    <property type="match status" value="1"/>
</dbReference>
<dbReference type="RefSeq" id="WP_183204005.1">
    <property type="nucleotide sequence ID" value="NZ_BAAAER010000001.1"/>
</dbReference>